<dbReference type="InterPro" id="IPR024775">
    <property type="entry name" value="DinB-like"/>
</dbReference>
<reference evidence="2 3" key="1">
    <citation type="submission" date="2023-12" db="EMBL/GenBank/DDBJ databases">
        <title>Description of new species of Mycobacterium terrae complex isolated from sewage at the Sao Paulo Zoological Park Foundation in Brazil.</title>
        <authorList>
            <person name="Romagnoli C.L."/>
            <person name="Conceicao E.C."/>
            <person name="Machado E."/>
            <person name="Barreto L.B.P.F."/>
            <person name="Sharma A."/>
            <person name="Silva N.M."/>
            <person name="Marques L.E."/>
            <person name="Juliana M.A."/>
            <person name="Lourenco M.C.S."/>
            <person name="Digiampietri L.A."/>
            <person name="Suffys P.N."/>
            <person name="Viana-Niero C."/>
        </authorList>
    </citation>
    <scope>NUCLEOTIDE SEQUENCE [LARGE SCALE GENOMIC DNA]</scope>
    <source>
        <strain evidence="2 3">MYC017</strain>
    </source>
</reference>
<organism evidence="2 3">
    <name type="scientific">[Mycobacterium] vasticus</name>
    <dbReference type="NCBI Taxonomy" id="2875777"/>
    <lineage>
        <taxon>Bacteria</taxon>
        <taxon>Bacillati</taxon>
        <taxon>Actinomycetota</taxon>
        <taxon>Actinomycetes</taxon>
        <taxon>Mycobacteriales</taxon>
        <taxon>Mycobacteriaceae</taxon>
        <taxon>Mycolicibacter</taxon>
    </lineage>
</organism>
<evidence type="ECO:0000259" key="1">
    <source>
        <dbReference type="Pfam" id="PF12867"/>
    </source>
</evidence>
<evidence type="ECO:0000313" key="3">
    <source>
        <dbReference type="Proteomes" id="UP001299283"/>
    </source>
</evidence>
<dbReference type="InterPro" id="IPR034660">
    <property type="entry name" value="DinB/YfiT-like"/>
</dbReference>
<sequence>MPVCSDVLADQLDWHWQHLLRPRLDGLTDDEYLWEPVPGCWTVHRNKVDFTFPAPDPPPFTTIAWRLAHMTVGVFAMRNHHHFGGPRADYSSWPYAVDAATALQQLDDAYQRWTAGVRGLDEAALARPIGRAEGPWADHTMAQLILHINREAIHHGAEIACIRDLYRGWSGGHT</sequence>
<dbReference type="Pfam" id="PF12867">
    <property type="entry name" value="DinB_2"/>
    <property type="match status" value="1"/>
</dbReference>
<dbReference type="RefSeq" id="WP_225398499.1">
    <property type="nucleotide sequence ID" value="NZ_JAYJJQ010000011.1"/>
</dbReference>
<feature type="domain" description="DinB-like" evidence="1">
    <location>
        <begin position="11"/>
        <end position="159"/>
    </location>
</feature>
<dbReference type="EMBL" id="JAYJJQ010000011">
    <property type="protein sequence ID" value="MEB3070083.1"/>
    <property type="molecule type" value="Genomic_DNA"/>
</dbReference>
<dbReference type="SUPFAM" id="SSF109854">
    <property type="entry name" value="DinB/YfiT-like putative metalloenzymes"/>
    <property type="match status" value="1"/>
</dbReference>
<keyword evidence="3" id="KW-1185">Reference proteome</keyword>
<gene>
    <name evidence="2" type="ORF">K5L39_12890</name>
</gene>
<accession>A0ABU5YYA2</accession>
<comment type="caution">
    <text evidence="2">The sequence shown here is derived from an EMBL/GenBank/DDBJ whole genome shotgun (WGS) entry which is preliminary data.</text>
</comment>
<evidence type="ECO:0000313" key="2">
    <source>
        <dbReference type="EMBL" id="MEB3070083.1"/>
    </source>
</evidence>
<dbReference type="Proteomes" id="UP001299283">
    <property type="component" value="Unassembled WGS sequence"/>
</dbReference>
<protein>
    <submittedName>
        <fullName evidence="2">DinB family protein</fullName>
    </submittedName>
</protein>
<dbReference type="Gene3D" id="1.20.120.450">
    <property type="entry name" value="dinb family like domain"/>
    <property type="match status" value="1"/>
</dbReference>
<name>A0ABU5YYA2_9MYCO</name>
<proteinExistence type="predicted"/>